<sequence length="153" mass="17138">MATTPHREFVLHLNFDVYGRNLPLITEREVVDLINSDLQTILNHKGVVKHHELEVFEVTPELASLYLHDRASYKLKAKIAVSKVTTAELPLINRKVAKSLEFQGAPIVVQGTLICGETTKVARRFGLHCESPPEYTATPLPGPSNTRTEDDRL</sequence>
<evidence type="ECO:0000313" key="2">
    <source>
        <dbReference type="EMBL" id="APG78664.1"/>
    </source>
</evidence>
<evidence type="ECO:0000313" key="3">
    <source>
        <dbReference type="Proteomes" id="UP000201582"/>
    </source>
</evidence>
<dbReference type="GeneID" id="30745433"/>
<dbReference type="RefSeq" id="YP_009333189.1">
    <property type="nucleotide sequence ID" value="NC_032432.1"/>
</dbReference>
<accession>A0A1L3KMQ8</accession>
<evidence type="ECO:0000256" key="1">
    <source>
        <dbReference type="SAM" id="MobiDB-lite"/>
    </source>
</evidence>
<dbReference type="EMBL" id="KX884411">
    <property type="protein sequence ID" value="APG78664.1"/>
    <property type="molecule type" value="Genomic_RNA"/>
</dbReference>
<keyword evidence="3" id="KW-1185">Reference proteome</keyword>
<dbReference type="KEGG" id="vg:30745433"/>
<name>A0A1L3KMQ8_9RHAB</name>
<dbReference type="Proteomes" id="UP000201582">
    <property type="component" value="Segment"/>
</dbReference>
<proteinExistence type="predicted"/>
<feature type="region of interest" description="Disordered" evidence="1">
    <location>
        <begin position="132"/>
        <end position="153"/>
    </location>
</feature>
<organism evidence="2">
    <name type="scientific">Beihai barnacle virus 7</name>
    <dbReference type="NCBI Taxonomy" id="1922365"/>
    <lineage>
        <taxon>Viruses</taxon>
        <taxon>Riboviria</taxon>
        <taxon>Orthornavirae</taxon>
        <taxon>Negarnaviricota</taxon>
        <taxon>Haploviricotina</taxon>
        <taxon>Monjiviricetes</taxon>
        <taxon>Mononegavirales</taxon>
        <taxon>Rhabdoviridae</taxon>
        <taxon>Rhabdoviridae incertae sedis</taxon>
        <taxon>Gammaplatrhavirus</taxon>
        <taxon>Gammaplatrhavirus beihai</taxon>
    </lineage>
</organism>
<protein>
    <submittedName>
        <fullName evidence="2">Uncharacterized protein</fullName>
    </submittedName>
</protein>
<reference evidence="2" key="1">
    <citation type="journal article" date="2016" name="Nature">
        <title>Redefining the invertebrate RNA virosphere.</title>
        <authorList>
            <person name="Shi M."/>
            <person name="Lin X.D."/>
            <person name="Tian J.H."/>
            <person name="Chen L.J."/>
            <person name="Chen X."/>
            <person name="Li C.X."/>
            <person name="Qin X.C."/>
            <person name="Li J."/>
            <person name="Cao J.P."/>
            <person name="Eden J.S."/>
            <person name="Buchmann J."/>
            <person name="Wang W."/>
            <person name="Xu J."/>
            <person name="Holmes E.C."/>
            <person name="Zhang Y.Z."/>
        </authorList>
    </citation>
    <scope>NUCLEOTIDE SEQUENCE [LARGE SCALE GENOMIC DNA]</scope>
    <source>
        <strain evidence="2">BHTH16013</strain>
    </source>
</reference>